<evidence type="ECO:0000313" key="3">
    <source>
        <dbReference type="EMBL" id="MEE3852270.1"/>
    </source>
</evidence>
<comment type="caution">
    <text evidence="3">The sequence shown here is derived from an EMBL/GenBank/DDBJ whole genome shotgun (WGS) entry which is preliminary data.</text>
</comment>
<protein>
    <submittedName>
        <fullName evidence="3">Uncharacterized protein</fullName>
    </submittedName>
</protein>
<keyword evidence="4" id="KW-1185">Reference proteome</keyword>
<accession>A0ABU7MGM2</accession>
<dbReference type="RefSeq" id="WP_330434288.1">
    <property type="nucleotide sequence ID" value="NZ_JAZDUF010000005.1"/>
</dbReference>
<sequence length="667" mass="70150">MSDDEKSPDEDRSSADNPQSDNPQPEQPHLEDDRSAANPGDESPAQPREPDPPEDEYFTGERGRRIPKSALVVLGIALAVLLVFVFARPGWFTRDVGDRSLHVPSERHFVKSLAGAGREDGVWLTDDSPASSFLVTFPADSPREETRVHLQGDTKVAEDSIVFLTVRMDGQQVFKEELPRGDNELDEYIDVPDQIAADGQVRVQVRVDGDLTDQQCTADRSTGMQVHIAADSVAEAALSEPVHTVRDAVVSWDRDVTVVVPDQSDEWRTAAAQLGIALTQAGHDVTFSAAMPESDADDVLLAGPPAGLADLGWTAPDQAEGALAVGTVDDTPVLAATEPDGSVLASLITENPVATADSAASDPRSVPAAAPSGNEIGLAVLGADMSVTDVLDAQSWRVRYSLNDLPGGRLPQAVRVAIQLPATPDDLTWVMNTELNGQLLQSRRLTQATGDTVVALPPTGQLLNNDLTVSVLRDRDLGGCDVRVTPYPMQLLPTSSLQMGNDPGAGFTALPRVLAPGFAVHIPDASNADAITQLDTIVPVLSTFVPSHYNPEFRWGAAPNPGQPYIVVGESPGVNTMVRIVDGRIEAGPATPALDITSFETGMVIQTATGPGAARGLSIQYAGAPAGMALPAFGRETAEVVTAQGSFAVNPDGSTVPSDQASAGGPG</sequence>
<keyword evidence="2" id="KW-0472">Membrane</keyword>
<evidence type="ECO:0000256" key="2">
    <source>
        <dbReference type="SAM" id="Phobius"/>
    </source>
</evidence>
<reference evidence="3 4" key="1">
    <citation type="submission" date="2024-01" db="EMBL/GenBank/DDBJ databases">
        <title>Draft genome sequence of Gordonia sp. LSe1-13.</title>
        <authorList>
            <person name="Suphannarot A."/>
            <person name="Mingma R."/>
        </authorList>
    </citation>
    <scope>NUCLEOTIDE SEQUENCE [LARGE SCALE GENOMIC DNA]</scope>
    <source>
        <strain evidence="3 4">LSe1-13</strain>
    </source>
</reference>
<evidence type="ECO:0000256" key="1">
    <source>
        <dbReference type="SAM" id="MobiDB-lite"/>
    </source>
</evidence>
<evidence type="ECO:0000313" key="4">
    <source>
        <dbReference type="Proteomes" id="UP001347146"/>
    </source>
</evidence>
<feature type="region of interest" description="Disordered" evidence="1">
    <location>
        <begin position="1"/>
        <end position="62"/>
    </location>
</feature>
<keyword evidence="2" id="KW-0812">Transmembrane</keyword>
<organism evidence="3 4">
    <name type="scientific">Gordonia sesuvii</name>
    <dbReference type="NCBI Taxonomy" id="3116777"/>
    <lineage>
        <taxon>Bacteria</taxon>
        <taxon>Bacillati</taxon>
        <taxon>Actinomycetota</taxon>
        <taxon>Actinomycetes</taxon>
        <taxon>Mycobacteriales</taxon>
        <taxon>Gordoniaceae</taxon>
        <taxon>Gordonia</taxon>
    </lineage>
</organism>
<name>A0ABU7MGM2_9ACTN</name>
<gene>
    <name evidence="3" type="ORF">VZC37_18160</name>
</gene>
<feature type="compositionally biased region" description="Polar residues" evidence="1">
    <location>
        <begin position="15"/>
        <end position="24"/>
    </location>
</feature>
<proteinExistence type="predicted"/>
<dbReference type="Proteomes" id="UP001347146">
    <property type="component" value="Unassembled WGS sequence"/>
</dbReference>
<keyword evidence="2" id="KW-1133">Transmembrane helix</keyword>
<dbReference type="EMBL" id="JAZDUF010000005">
    <property type="protein sequence ID" value="MEE3852270.1"/>
    <property type="molecule type" value="Genomic_DNA"/>
</dbReference>
<feature type="transmembrane region" description="Helical" evidence="2">
    <location>
        <begin position="70"/>
        <end position="91"/>
    </location>
</feature>